<evidence type="ECO:0000313" key="2">
    <source>
        <dbReference type="Proteomes" id="UP001230649"/>
    </source>
</evidence>
<sequence length="619" mass="69278">MMEKPVDTKKAERYVALLDEFDSVDRNAFDLQGRTWQRFHPDPDIREEGVVANKAYTAILSAVLSSSAIADNILKLEEAELDIGGLSTRLLMSWKDDLLREGAFLDAEAKGQVRNLTSEIKSKANEYTRNIWNDATEISLDLSELKGVPETYFSDRQTDLTDAKVHVSRRKVDIDPILSFCEVQATREKVYRHHHNTASPVNEAVLQSLLSARQKKAELLGYQTWAGFEMARTMVKSPETVRILLNDLRRILAKPAATELSRMKALARDGGVANFQIWDVAYGQNLLKNAALPHFDARQTLQYLAVDRVVPSLMRTLESLFGVQFKHVDGVAAWHSRVTVYQLYDSSKSPERLVGRVFLDLYARSGKNEGIGATTVRKSIKGKQLGEMIVSANFVDAPQASMSFEDARTIFGALGHCVHVMMARQNFARMAGLDSVEAEFSGVSGQLLHSWFCDPRVFECAVNDKGEPMPEGMLADMVTAGELGRATIRMESLVAAEMSLQLHTAAQTAMQDLDGFVRHLYEECGMLSLPAGIHPHHSFYPLVNGFRGSRLYGRLLADVISRDLFQELQKTGDIMDSDNLRRYRAIILKKGSAEDAEVMVERFLGRPYNTQAFATWISS</sequence>
<keyword evidence="2" id="KW-1185">Reference proteome</keyword>
<dbReference type="EMBL" id="JASBWS010000148">
    <property type="protein sequence ID" value="KAJ9093785.1"/>
    <property type="molecule type" value="Genomic_DNA"/>
</dbReference>
<accession>A0ACC2V3U4</accession>
<evidence type="ECO:0000313" key="1">
    <source>
        <dbReference type="EMBL" id="KAJ9093785.1"/>
    </source>
</evidence>
<protein>
    <submittedName>
        <fullName evidence="1">Uncharacterized protein</fullName>
    </submittedName>
</protein>
<name>A0ACC2V3U4_9TREE</name>
<proteinExistence type="predicted"/>
<dbReference type="Proteomes" id="UP001230649">
    <property type="component" value="Unassembled WGS sequence"/>
</dbReference>
<comment type="caution">
    <text evidence="1">The sequence shown here is derived from an EMBL/GenBank/DDBJ whole genome shotgun (WGS) entry which is preliminary data.</text>
</comment>
<gene>
    <name evidence="1" type="ORF">QFC20_007051</name>
</gene>
<organism evidence="1 2">
    <name type="scientific">Naganishia adeliensis</name>
    <dbReference type="NCBI Taxonomy" id="92952"/>
    <lineage>
        <taxon>Eukaryota</taxon>
        <taxon>Fungi</taxon>
        <taxon>Dikarya</taxon>
        <taxon>Basidiomycota</taxon>
        <taxon>Agaricomycotina</taxon>
        <taxon>Tremellomycetes</taxon>
        <taxon>Filobasidiales</taxon>
        <taxon>Filobasidiaceae</taxon>
        <taxon>Naganishia</taxon>
    </lineage>
</organism>
<reference evidence="1" key="1">
    <citation type="submission" date="2023-04" db="EMBL/GenBank/DDBJ databases">
        <title>Draft Genome sequencing of Naganishia species isolated from polar environments using Oxford Nanopore Technology.</title>
        <authorList>
            <person name="Leo P."/>
            <person name="Venkateswaran K."/>
        </authorList>
    </citation>
    <scope>NUCLEOTIDE SEQUENCE</scope>
    <source>
        <strain evidence="1">MNA-CCFEE 5262</strain>
    </source>
</reference>